<dbReference type="Proteomes" id="UP000694382">
    <property type="component" value="Unassembled WGS sequence"/>
</dbReference>
<keyword evidence="3" id="KW-0698">rRNA processing</keyword>
<name>A0A8U8BPZ5_GEOPR</name>
<evidence type="ECO:0000256" key="8">
    <source>
        <dbReference type="ARBA" id="ARBA00047568"/>
    </source>
</evidence>
<evidence type="ECO:0000256" key="6">
    <source>
        <dbReference type="ARBA" id="ARBA00022884"/>
    </source>
</evidence>
<dbReference type="SMART" id="SM01206">
    <property type="entry name" value="Fibrillarin"/>
    <property type="match status" value="1"/>
</dbReference>
<sequence>MCPGTPGAGPGTAGHTWAHLGTPGIHLGTPGIHLGTPGYGHRHTRAHLGTAGHSWAHLGTPGIHLGMGTDTPGHRGQGAVPGRGLGHHREPCVRHRGAGTAQLGTAGHTWGTGTPGHLGTGPHVLYLGAASGTTVSHVSDVVGDPQGAWPVPKVLGDFVGDLLNVAKKRTNVVPVIEDATRHPHKYRMLIGMVDVILPDQTRIVALNAHHFLRSGGHFLISIKVKTSTDQYRPVQTSTDQMKPQEQLTLEPYERDHAVVVGVYR</sequence>
<dbReference type="InterPro" id="IPR000692">
    <property type="entry name" value="Fibrillarin"/>
</dbReference>
<keyword evidence="5" id="KW-0808">Transferase</keyword>
<dbReference type="GO" id="GO:0000494">
    <property type="term" value="P:box C/D sno(s)RNA 3'-end processing"/>
    <property type="evidence" value="ECO:0007669"/>
    <property type="project" value="TreeGrafter"/>
</dbReference>
<evidence type="ECO:0000256" key="5">
    <source>
        <dbReference type="ARBA" id="ARBA00022679"/>
    </source>
</evidence>
<dbReference type="GO" id="GO:0015030">
    <property type="term" value="C:Cajal body"/>
    <property type="evidence" value="ECO:0007669"/>
    <property type="project" value="TreeGrafter"/>
</dbReference>
<keyword evidence="10" id="KW-1185">Reference proteome</keyword>
<dbReference type="PANTHER" id="PTHR10335">
    <property type="entry name" value="RRNA 2-O-METHYLTRANSFERASE FIBRILLARIN"/>
    <property type="match status" value="1"/>
</dbReference>
<dbReference type="SUPFAM" id="SSF53335">
    <property type="entry name" value="S-adenosyl-L-methionine-dependent methyltransferases"/>
    <property type="match status" value="1"/>
</dbReference>
<evidence type="ECO:0000256" key="7">
    <source>
        <dbReference type="ARBA" id="ARBA00032245"/>
    </source>
</evidence>
<keyword evidence="4" id="KW-0489">Methyltransferase</keyword>
<organism evidence="9 10">
    <name type="scientific">Geospiza parvula</name>
    <name type="common">Small tree-finch</name>
    <name type="synonym">Camarhynchus parvulus</name>
    <dbReference type="NCBI Taxonomy" id="87175"/>
    <lineage>
        <taxon>Eukaryota</taxon>
        <taxon>Metazoa</taxon>
        <taxon>Chordata</taxon>
        <taxon>Craniata</taxon>
        <taxon>Vertebrata</taxon>
        <taxon>Euteleostomi</taxon>
        <taxon>Archelosauria</taxon>
        <taxon>Archosauria</taxon>
        <taxon>Dinosauria</taxon>
        <taxon>Saurischia</taxon>
        <taxon>Theropoda</taxon>
        <taxon>Coelurosauria</taxon>
        <taxon>Aves</taxon>
        <taxon>Neognathae</taxon>
        <taxon>Neoaves</taxon>
        <taxon>Telluraves</taxon>
        <taxon>Australaves</taxon>
        <taxon>Passeriformes</taxon>
        <taxon>Thraupidae</taxon>
        <taxon>Camarhynchus</taxon>
    </lineage>
</organism>
<dbReference type="Gene3D" id="3.40.50.150">
    <property type="entry name" value="Vaccinia Virus protein VP39"/>
    <property type="match status" value="1"/>
</dbReference>
<dbReference type="Pfam" id="PF01269">
    <property type="entry name" value="Fibrillarin"/>
    <property type="match status" value="1"/>
</dbReference>
<reference evidence="9" key="1">
    <citation type="submission" date="2025-08" db="UniProtKB">
        <authorList>
            <consortium name="Ensembl"/>
        </authorList>
    </citation>
    <scope>IDENTIFICATION</scope>
</reference>
<protein>
    <recommendedName>
        <fullName evidence="2">rRNA 2'-O-methyltransferase fibrillarin</fullName>
    </recommendedName>
    <alternativeName>
        <fullName evidence="7">Histone-glutamine methyltransferase</fullName>
    </alternativeName>
</protein>
<dbReference type="AlphaFoldDB" id="A0A8U8BPZ5"/>
<proteinExistence type="inferred from homology"/>
<comment type="catalytic activity">
    <reaction evidence="8">
        <text>L-glutaminyl-[histone H2A] + S-adenosyl-L-methionine = N(5)-methyl-L-glutaminyl-[histone H2A] + S-adenosyl-L-homocysteine + H(+)</text>
        <dbReference type="Rhea" id="RHEA:50904"/>
        <dbReference type="Rhea" id="RHEA-COMP:12837"/>
        <dbReference type="Rhea" id="RHEA-COMP:12839"/>
        <dbReference type="ChEBI" id="CHEBI:15378"/>
        <dbReference type="ChEBI" id="CHEBI:30011"/>
        <dbReference type="ChEBI" id="CHEBI:57856"/>
        <dbReference type="ChEBI" id="CHEBI:59789"/>
        <dbReference type="ChEBI" id="CHEBI:61891"/>
    </reaction>
</comment>
<dbReference type="GO" id="GO:0031428">
    <property type="term" value="C:box C/D methylation guide snoRNP complex"/>
    <property type="evidence" value="ECO:0007669"/>
    <property type="project" value="TreeGrafter"/>
</dbReference>
<comment type="similarity">
    <text evidence="1">Belongs to the methyltransferase superfamily. Fibrillarin family.</text>
</comment>
<evidence type="ECO:0000256" key="1">
    <source>
        <dbReference type="ARBA" id="ARBA00010632"/>
    </source>
</evidence>
<dbReference type="InterPro" id="IPR029063">
    <property type="entry name" value="SAM-dependent_MTases_sf"/>
</dbReference>
<evidence type="ECO:0000313" key="10">
    <source>
        <dbReference type="Proteomes" id="UP000694382"/>
    </source>
</evidence>
<evidence type="ECO:0000313" key="9">
    <source>
        <dbReference type="Ensembl" id="ENSCPVP00000024736.1"/>
    </source>
</evidence>
<evidence type="ECO:0000256" key="2">
    <source>
        <dbReference type="ARBA" id="ARBA00015190"/>
    </source>
</evidence>
<dbReference type="PANTHER" id="PTHR10335:SF17">
    <property type="entry name" value="FIBRILLARIN"/>
    <property type="match status" value="1"/>
</dbReference>
<evidence type="ECO:0000256" key="3">
    <source>
        <dbReference type="ARBA" id="ARBA00022552"/>
    </source>
</evidence>
<keyword evidence="6" id="KW-0694">RNA-binding</keyword>
<dbReference type="GO" id="GO:0032040">
    <property type="term" value="C:small-subunit processome"/>
    <property type="evidence" value="ECO:0007669"/>
    <property type="project" value="TreeGrafter"/>
</dbReference>
<accession>A0A8U8BPZ5</accession>
<reference evidence="9" key="2">
    <citation type="submission" date="2025-09" db="UniProtKB">
        <authorList>
            <consortium name="Ensembl"/>
        </authorList>
    </citation>
    <scope>IDENTIFICATION</scope>
</reference>
<evidence type="ECO:0000256" key="4">
    <source>
        <dbReference type="ARBA" id="ARBA00022603"/>
    </source>
</evidence>
<dbReference type="GO" id="GO:0008649">
    <property type="term" value="F:rRNA methyltransferase activity"/>
    <property type="evidence" value="ECO:0007669"/>
    <property type="project" value="TreeGrafter"/>
</dbReference>
<dbReference type="GO" id="GO:1990259">
    <property type="term" value="F:histone H2AQ104 methyltransferase activity"/>
    <property type="evidence" value="ECO:0007669"/>
    <property type="project" value="TreeGrafter"/>
</dbReference>
<dbReference type="Ensembl" id="ENSCPVT00000028707.1">
    <property type="protein sequence ID" value="ENSCPVP00000024736.1"/>
    <property type="gene ID" value="ENSCPVG00000018430.1"/>
</dbReference>
<dbReference type="GO" id="GO:0003723">
    <property type="term" value="F:RNA binding"/>
    <property type="evidence" value="ECO:0007669"/>
    <property type="project" value="UniProtKB-KW"/>
</dbReference>